<dbReference type="EMBL" id="BMEA01000001">
    <property type="protein sequence ID" value="GGB75930.1"/>
    <property type="molecule type" value="Genomic_DNA"/>
</dbReference>
<dbReference type="InterPro" id="IPR015068">
    <property type="entry name" value="DUF1877"/>
</dbReference>
<evidence type="ECO:0000313" key="1">
    <source>
        <dbReference type="EMBL" id="GGB75930.1"/>
    </source>
</evidence>
<sequence length="157" mass="17242">MGMVWVGYRRPESEARKILEDEERLDELFESEEASADLDKGWHAIHWLLTSGETTEDESLSDAILGGEEIGEDLGYGVPRLLSPERVKAVAQSLGGIDAASLGARMDPQAMEAAEVYPSIWDEADVFDSYLAPLYESLREFYAAAADADEAVIQAIT</sequence>
<dbReference type="RefSeq" id="WP_035949064.1">
    <property type="nucleotide sequence ID" value="NZ_BMEA01000001.1"/>
</dbReference>
<dbReference type="InterPro" id="IPR035944">
    <property type="entry name" value="YfbM-like_sf"/>
</dbReference>
<reference evidence="1" key="2">
    <citation type="submission" date="2020-09" db="EMBL/GenBank/DDBJ databases">
        <authorList>
            <person name="Sun Q."/>
            <person name="Zhou Y."/>
        </authorList>
    </citation>
    <scope>NUCLEOTIDE SEQUENCE</scope>
    <source>
        <strain evidence="1">CGMCC 1.10749</strain>
    </source>
</reference>
<dbReference type="Proteomes" id="UP000628079">
    <property type="component" value="Unassembled WGS sequence"/>
</dbReference>
<comment type="caution">
    <text evidence="1">The sequence shown here is derived from an EMBL/GenBank/DDBJ whole genome shotgun (WGS) entry which is preliminary data.</text>
</comment>
<dbReference type="Gene3D" id="3.40.1760.10">
    <property type="entry name" value="YfbM-like super family"/>
    <property type="match status" value="1"/>
</dbReference>
<dbReference type="Pfam" id="PF08974">
    <property type="entry name" value="DUF1877"/>
    <property type="match status" value="1"/>
</dbReference>
<accession>A0A8H9FRM0</accession>
<proteinExistence type="predicted"/>
<name>A0A8H9FRM0_9MICO</name>
<dbReference type="SUPFAM" id="SSF111069">
    <property type="entry name" value="Hypothetical protein yfbM"/>
    <property type="match status" value="1"/>
</dbReference>
<gene>
    <name evidence="1" type="ORF">GCM10011314_14360</name>
</gene>
<protein>
    <recommendedName>
        <fullName evidence="3">DUF1877 family protein</fullName>
    </recommendedName>
</protein>
<evidence type="ECO:0008006" key="3">
    <source>
        <dbReference type="Google" id="ProtNLM"/>
    </source>
</evidence>
<reference evidence="1" key="1">
    <citation type="journal article" date="2014" name="Int. J. Syst. Evol. Microbiol.">
        <title>Complete genome sequence of Corynebacterium casei LMG S-19264T (=DSM 44701T), isolated from a smear-ripened cheese.</title>
        <authorList>
            <consortium name="US DOE Joint Genome Institute (JGI-PGF)"/>
            <person name="Walter F."/>
            <person name="Albersmeier A."/>
            <person name="Kalinowski J."/>
            <person name="Ruckert C."/>
        </authorList>
    </citation>
    <scope>NUCLEOTIDE SEQUENCE</scope>
    <source>
        <strain evidence="1">CGMCC 1.10749</strain>
    </source>
</reference>
<evidence type="ECO:0000313" key="2">
    <source>
        <dbReference type="Proteomes" id="UP000628079"/>
    </source>
</evidence>
<organism evidence="1 2">
    <name type="scientific">Knoellia flava</name>
    <dbReference type="NCBI Taxonomy" id="913969"/>
    <lineage>
        <taxon>Bacteria</taxon>
        <taxon>Bacillati</taxon>
        <taxon>Actinomycetota</taxon>
        <taxon>Actinomycetes</taxon>
        <taxon>Micrococcales</taxon>
        <taxon>Intrasporangiaceae</taxon>
        <taxon>Knoellia</taxon>
    </lineage>
</organism>
<dbReference type="AlphaFoldDB" id="A0A8H9FRM0"/>